<protein>
    <submittedName>
        <fullName evidence="2">Uncharacterized protein</fullName>
    </submittedName>
</protein>
<feature type="non-terminal residue" evidence="2">
    <location>
        <position position="1"/>
    </location>
</feature>
<evidence type="ECO:0000313" key="2">
    <source>
        <dbReference type="EMBL" id="VCX30637.1"/>
    </source>
</evidence>
<keyword evidence="3" id="KW-1185">Reference proteome</keyword>
<feature type="compositionally biased region" description="Pro residues" evidence="1">
    <location>
        <begin position="12"/>
        <end position="39"/>
    </location>
</feature>
<dbReference type="EMBL" id="CYRY02038627">
    <property type="protein sequence ID" value="VCX30637.1"/>
    <property type="molecule type" value="Genomic_DNA"/>
</dbReference>
<dbReference type="Gene3D" id="1.20.120.1920">
    <property type="entry name" value="UBAP1 SOUBA domain"/>
    <property type="match status" value="1"/>
</dbReference>
<proteinExistence type="predicted"/>
<dbReference type="InterPro" id="IPR042575">
    <property type="entry name" value="UBAP1_C"/>
</dbReference>
<dbReference type="AlphaFoldDB" id="A0A9X9M2H3"/>
<name>A0A9X9M2H3_GULGU</name>
<evidence type="ECO:0000256" key="1">
    <source>
        <dbReference type="SAM" id="MobiDB-lite"/>
    </source>
</evidence>
<feature type="non-terminal residue" evidence="2">
    <location>
        <position position="125"/>
    </location>
</feature>
<dbReference type="InterPro" id="IPR038870">
    <property type="entry name" value="UBAP1"/>
</dbReference>
<dbReference type="GO" id="GO:0000813">
    <property type="term" value="C:ESCRT I complex"/>
    <property type="evidence" value="ECO:0007669"/>
    <property type="project" value="InterPro"/>
</dbReference>
<dbReference type="PANTHER" id="PTHR15960">
    <property type="entry name" value="LD44032P"/>
    <property type="match status" value="1"/>
</dbReference>
<dbReference type="PANTHER" id="PTHR15960:SF3">
    <property type="entry name" value="UBIQUITIN-ASSOCIATED PROTEIN 1-LIKE"/>
    <property type="match status" value="1"/>
</dbReference>
<evidence type="ECO:0000313" key="3">
    <source>
        <dbReference type="Proteomes" id="UP000269945"/>
    </source>
</evidence>
<dbReference type="GO" id="GO:0043130">
    <property type="term" value="F:ubiquitin binding"/>
    <property type="evidence" value="ECO:0007669"/>
    <property type="project" value="InterPro"/>
</dbReference>
<comment type="caution">
    <text evidence="2">The sequence shown here is derived from an EMBL/GenBank/DDBJ whole genome shotgun (WGS) entry which is preliminary data.</text>
</comment>
<reference evidence="2 3" key="1">
    <citation type="submission" date="2018-10" db="EMBL/GenBank/DDBJ databases">
        <authorList>
            <person name="Ekblom R."/>
            <person name="Jareborg N."/>
        </authorList>
    </citation>
    <scope>NUCLEOTIDE SEQUENCE [LARGE SCALE GENOMIC DNA]</scope>
    <source>
        <tissue evidence="2">Muscle</tissue>
    </source>
</reference>
<dbReference type="Proteomes" id="UP000269945">
    <property type="component" value="Unassembled WGS sequence"/>
</dbReference>
<dbReference type="GO" id="GO:0043162">
    <property type="term" value="P:ubiquitin-dependent protein catabolic process via the multivesicular body sorting pathway"/>
    <property type="evidence" value="ECO:0007669"/>
    <property type="project" value="InterPro"/>
</dbReference>
<accession>A0A9X9M2H3</accession>
<feature type="region of interest" description="Disordered" evidence="1">
    <location>
        <begin position="1"/>
        <end position="81"/>
    </location>
</feature>
<gene>
    <name evidence="2" type="ORF">BN2614_LOCUS2</name>
</gene>
<sequence>RIRHRALSLCPSPAPSPGPVLPAGPAPTLPSAPAPPPRPSTAGAMPPLLSHKPTVASLSPYTCLPPLGGAPQHLSTHRSHPASADLLSALSQEEQDLIGPVVALGYPLHRAITALQKTGRQSLSQ</sequence>
<organism evidence="2 3">
    <name type="scientific">Gulo gulo</name>
    <name type="common">Wolverine</name>
    <name type="synonym">Gluton</name>
    <dbReference type="NCBI Taxonomy" id="48420"/>
    <lineage>
        <taxon>Eukaryota</taxon>
        <taxon>Metazoa</taxon>
        <taxon>Chordata</taxon>
        <taxon>Craniata</taxon>
        <taxon>Vertebrata</taxon>
        <taxon>Euteleostomi</taxon>
        <taxon>Mammalia</taxon>
        <taxon>Eutheria</taxon>
        <taxon>Laurasiatheria</taxon>
        <taxon>Carnivora</taxon>
        <taxon>Caniformia</taxon>
        <taxon>Musteloidea</taxon>
        <taxon>Mustelidae</taxon>
        <taxon>Guloninae</taxon>
        <taxon>Gulo</taxon>
    </lineage>
</organism>